<evidence type="ECO:0000313" key="1">
    <source>
        <dbReference type="EMBL" id="GME71466.1"/>
    </source>
</evidence>
<keyword evidence="2" id="KW-1185">Reference proteome</keyword>
<proteinExistence type="predicted"/>
<sequence>MAGQGHKTVGGRFNVMTLGLLMGFGVGMYFLKDYQIVKRTPPSPENFDENGNWKHKSFLKVKFTDHVQELELTPEAKQRLLEEQKLNKTQDAGSVENNDGK</sequence>
<dbReference type="Proteomes" id="UP001165064">
    <property type="component" value="Unassembled WGS sequence"/>
</dbReference>
<protein>
    <submittedName>
        <fullName evidence="1">Unnamed protein product</fullName>
    </submittedName>
</protein>
<comment type="caution">
    <text evidence="1">The sequence shown here is derived from an EMBL/GenBank/DDBJ whole genome shotgun (WGS) entry which is preliminary data.</text>
</comment>
<gene>
    <name evidence="1" type="ORF">Amon02_000059000</name>
</gene>
<dbReference type="EMBL" id="BSXS01000214">
    <property type="protein sequence ID" value="GME71466.1"/>
    <property type="molecule type" value="Genomic_DNA"/>
</dbReference>
<reference evidence="1" key="1">
    <citation type="submission" date="2023-04" db="EMBL/GenBank/DDBJ databases">
        <title>Ambrosiozyma monospora NBRC 10751.</title>
        <authorList>
            <person name="Ichikawa N."/>
            <person name="Sato H."/>
            <person name="Tonouchi N."/>
        </authorList>
    </citation>
    <scope>NUCLEOTIDE SEQUENCE</scope>
    <source>
        <strain evidence="1">NBRC 10751</strain>
    </source>
</reference>
<name>A0ACB5SSS8_AMBMO</name>
<organism evidence="1 2">
    <name type="scientific">Ambrosiozyma monospora</name>
    <name type="common">Yeast</name>
    <name type="synonym">Endomycopsis monosporus</name>
    <dbReference type="NCBI Taxonomy" id="43982"/>
    <lineage>
        <taxon>Eukaryota</taxon>
        <taxon>Fungi</taxon>
        <taxon>Dikarya</taxon>
        <taxon>Ascomycota</taxon>
        <taxon>Saccharomycotina</taxon>
        <taxon>Pichiomycetes</taxon>
        <taxon>Pichiales</taxon>
        <taxon>Pichiaceae</taxon>
        <taxon>Ambrosiozyma</taxon>
    </lineage>
</organism>
<accession>A0ACB5SSS8</accession>
<evidence type="ECO:0000313" key="2">
    <source>
        <dbReference type="Proteomes" id="UP001165064"/>
    </source>
</evidence>